<sequence length="38" mass="4180">MDVNIAVSQFDPPQSSLEKGTFLVFPPFLRGARGRVDS</sequence>
<accession>A0A0K1S1B3</accession>
<name>A0A0K1S1B3_9CHRO</name>
<dbReference type="PATRIC" id="fig|1638788.3.peg.2754"/>
<dbReference type="Proteomes" id="UP000068167">
    <property type="component" value="Chromosome"/>
</dbReference>
<keyword evidence="2" id="KW-1185">Reference proteome</keyword>
<dbReference type="EMBL" id="CP011339">
    <property type="protein sequence ID" value="AKV67798.1"/>
    <property type="molecule type" value="Genomic_DNA"/>
</dbReference>
<evidence type="ECO:0000313" key="1">
    <source>
        <dbReference type="EMBL" id="AKV67798.1"/>
    </source>
</evidence>
<dbReference type="AlphaFoldDB" id="A0A0K1S1B3"/>
<reference evidence="1 2" key="1">
    <citation type="journal article" date="2016" name="Stand. Genomic Sci.">
        <title>Complete genome sequence and genomic characterization of Microcystis panniformis FACHB 1757 by third-generation sequencing.</title>
        <authorList>
            <person name="Zhang J.Y."/>
            <person name="Guan R."/>
            <person name="Zhang H.J."/>
            <person name="Li H."/>
            <person name="Xiao P."/>
            <person name="Yu G.L."/>
            <person name="Du L."/>
            <person name="Cao D.M."/>
            <person name="Zhu B.C."/>
            <person name="Li R.H."/>
            <person name="Lu Z.H."/>
        </authorList>
    </citation>
    <scope>NUCLEOTIDE SEQUENCE [LARGE SCALE GENOMIC DNA]</scope>
    <source>
        <strain evidence="1 2">FACHB-1757</strain>
    </source>
</reference>
<dbReference type="KEGG" id="mpk:VL20_2744"/>
<protein>
    <submittedName>
        <fullName evidence="1">Uncharacterized protein</fullName>
    </submittedName>
</protein>
<organism evidence="1 2">
    <name type="scientific">Microcystis panniformis FACHB-1757</name>
    <dbReference type="NCBI Taxonomy" id="1638788"/>
    <lineage>
        <taxon>Bacteria</taxon>
        <taxon>Bacillati</taxon>
        <taxon>Cyanobacteriota</taxon>
        <taxon>Cyanophyceae</taxon>
        <taxon>Oscillatoriophycideae</taxon>
        <taxon>Chroococcales</taxon>
        <taxon>Microcystaceae</taxon>
        <taxon>Microcystis</taxon>
    </lineage>
</organism>
<gene>
    <name evidence="1" type="ORF">VL20_2744</name>
</gene>
<proteinExistence type="predicted"/>
<evidence type="ECO:0000313" key="2">
    <source>
        <dbReference type="Proteomes" id="UP000068167"/>
    </source>
</evidence>